<dbReference type="SMART" id="SM00868">
    <property type="entry name" value="zf-AD"/>
    <property type="match status" value="1"/>
</dbReference>
<dbReference type="InterPro" id="IPR013087">
    <property type="entry name" value="Znf_C2H2_type"/>
</dbReference>
<dbReference type="SUPFAM" id="SSF57667">
    <property type="entry name" value="beta-beta-alpha zinc fingers"/>
    <property type="match status" value="6"/>
</dbReference>
<sequence>MEVSLYNSTVCRLCGEENDHGTFLYSSEENNQDISVLINSYLPLKVSDDGHLPRTVCPGCTIQLEATVEFLNLIINGQKVIRQLYEREKEYKKNTFGNAGKEAQTFAETVIYEKTGDTVYPNDHPVSLQVGGIEKPKRKRGRPPKKNKPPEAVIREPATVQEEIYTIEEANGKRRRKTPTRFKEVIQGKELERIFIEEGVTDGEESDGGKKPPVKPEITPPTPKEPEVIGHMEKSGELVVVTKGKGRGRPKGRVTPRVSQCAICGAEFTCAGRYMAHVAQHGPVLYQCLVCLQSFPSRLLCDQHQAGAGHAGRRTHHPQDPPTSGVTLVQEEDPLASVSSIVNNVTMSQGLPDLNPIKEEPDKTTIVAKNEPDSSEPPIAASNGVNNEQENVVDEASDKDGKGKAKLKCHNCDKMFSSKQSRSLHNKAIHQGEKPYVCGECGAQFAYPRSLALHTHSHRRRTASKGYACDLCGKILNHPSSVVYHKEAEHAGQKYVCSKCGKSFKHKQLLQRHQLVHSQLRPYACKTCNATFKTKANLINHTLLHTGVKKFSCEICKQRFSHKTSLTLHMRWHTGQKPFSCNKCGKCFSQKGNLSEHERIHTGEKPYECNVCGRRFTTSSQHRLHARRHDAVRPYVCNTCGKRFTTRSSWSTHMRREAAAAAAAAAGAGGGGGEEVGAAPRPHACSECPRAFTWRWALRKHMRRHTGERPHRCPHCPKAFADHSNLNKHRKV</sequence>
<dbReference type="PROSITE" id="PS50157">
    <property type="entry name" value="ZINC_FINGER_C2H2_2"/>
    <property type="match status" value="12"/>
</dbReference>
<protein>
    <submittedName>
        <fullName evidence="8">Uncharacterized protein</fullName>
    </submittedName>
</protein>
<dbReference type="InterPro" id="IPR012934">
    <property type="entry name" value="Znf_AD"/>
</dbReference>
<keyword evidence="3" id="KW-0863">Zinc-finger</keyword>
<feature type="binding site" evidence="4">
    <location>
        <position position="60"/>
    </location>
    <ligand>
        <name>Zn(2+)</name>
        <dbReference type="ChEBI" id="CHEBI:29105"/>
    </ligand>
</feature>
<evidence type="ECO:0000256" key="4">
    <source>
        <dbReference type="PROSITE-ProRule" id="PRU01263"/>
    </source>
</evidence>
<name>A0ABN8BEK0_CHISP</name>
<proteinExistence type="predicted"/>
<evidence type="ECO:0000313" key="9">
    <source>
        <dbReference type="Proteomes" id="UP001153292"/>
    </source>
</evidence>
<evidence type="ECO:0000256" key="1">
    <source>
        <dbReference type="ARBA" id="ARBA00022723"/>
    </source>
</evidence>
<accession>A0ABN8BEK0</accession>
<feature type="domain" description="C2H2-type" evidence="6">
    <location>
        <begin position="436"/>
        <end position="463"/>
    </location>
</feature>
<feature type="region of interest" description="Disordered" evidence="5">
    <location>
        <begin position="122"/>
        <end position="151"/>
    </location>
</feature>
<feature type="domain" description="C2H2-type" evidence="6">
    <location>
        <begin position="607"/>
        <end position="634"/>
    </location>
</feature>
<dbReference type="Gene3D" id="3.30.160.60">
    <property type="entry name" value="Classic Zinc Finger"/>
    <property type="match status" value="10"/>
</dbReference>
<keyword evidence="2" id="KW-0677">Repeat</keyword>
<dbReference type="PROSITE" id="PS00028">
    <property type="entry name" value="ZINC_FINGER_C2H2_1"/>
    <property type="match status" value="11"/>
</dbReference>
<evidence type="ECO:0000259" key="6">
    <source>
        <dbReference type="PROSITE" id="PS50157"/>
    </source>
</evidence>
<feature type="domain" description="C2H2-type" evidence="6">
    <location>
        <begin position="551"/>
        <end position="578"/>
    </location>
</feature>
<dbReference type="EMBL" id="OU963896">
    <property type="protein sequence ID" value="CAH0405076.1"/>
    <property type="molecule type" value="Genomic_DNA"/>
</dbReference>
<feature type="compositionally biased region" description="Basic residues" evidence="5">
    <location>
        <begin position="136"/>
        <end position="147"/>
    </location>
</feature>
<keyword evidence="1 4" id="KW-0479">Metal-binding</keyword>
<feature type="region of interest" description="Disordered" evidence="5">
    <location>
        <begin position="199"/>
        <end position="228"/>
    </location>
</feature>
<evidence type="ECO:0000259" key="7">
    <source>
        <dbReference type="PROSITE" id="PS51915"/>
    </source>
</evidence>
<dbReference type="Pfam" id="PF07776">
    <property type="entry name" value="zf-AD"/>
    <property type="match status" value="1"/>
</dbReference>
<feature type="domain" description="C2H2-type" evidence="6">
    <location>
        <begin position="523"/>
        <end position="550"/>
    </location>
</feature>
<feature type="domain" description="ZAD" evidence="7">
    <location>
        <begin position="9"/>
        <end position="84"/>
    </location>
</feature>
<dbReference type="InterPro" id="IPR036236">
    <property type="entry name" value="Znf_C2H2_sf"/>
</dbReference>
<dbReference type="SMART" id="SM00355">
    <property type="entry name" value="ZnF_C2H2"/>
    <property type="match status" value="13"/>
</dbReference>
<dbReference type="Proteomes" id="UP001153292">
    <property type="component" value="Chromosome 3"/>
</dbReference>
<feature type="binding site" evidence="4">
    <location>
        <position position="57"/>
    </location>
    <ligand>
        <name>Zn(2+)</name>
        <dbReference type="ChEBI" id="CHEBI:29105"/>
    </ligand>
</feature>
<dbReference type="PANTHER" id="PTHR23234:SF10">
    <property type="entry name" value="RIKEN CDNA 6720489N17 GENE-RELATED"/>
    <property type="match status" value="1"/>
</dbReference>
<evidence type="ECO:0000256" key="3">
    <source>
        <dbReference type="PROSITE-ProRule" id="PRU00042"/>
    </source>
</evidence>
<dbReference type="Pfam" id="PF00096">
    <property type="entry name" value="zf-C2H2"/>
    <property type="match status" value="8"/>
</dbReference>
<feature type="domain" description="C2H2-type" evidence="6">
    <location>
        <begin position="579"/>
        <end position="606"/>
    </location>
</feature>
<evidence type="ECO:0000256" key="2">
    <source>
        <dbReference type="ARBA" id="ARBA00022737"/>
    </source>
</evidence>
<evidence type="ECO:0000313" key="8">
    <source>
        <dbReference type="EMBL" id="CAH0405076.1"/>
    </source>
</evidence>
<gene>
    <name evidence="8" type="ORF">CHILSU_LOCUS8427</name>
</gene>
<dbReference type="PROSITE" id="PS51915">
    <property type="entry name" value="ZAD"/>
    <property type="match status" value="1"/>
</dbReference>
<feature type="domain" description="C2H2-type" evidence="6">
    <location>
        <begin position="467"/>
        <end position="495"/>
    </location>
</feature>
<feature type="domain" description="C2H2-type" evidence="6">
    <location>
        <begin position="495"/>
        <end position="522"/>
    </location>
</feature>
<feature type="domain" description="C2H2-type" evidence="6">
    <location>
        <begin position="635"/>
        <end position="662"/>
    </location>
</feature>
<feature type="binding site" evidence="4">
    <location>
        <position position="14"/>
    </location>
    <ligand>
        <name>Zn(2+)</name>
        <dbReference type="ChEBI" id="CHEBI:29105"/>
    </ligand>
</feature>
<feature type="domain" description="C2H2-type" evidence="6">
    <location>
        <begin position="286"/>
        <end position="315"/>
    </location>
</feature>
<dbReference type="SUPFAM" id="SSF57716">
    <property type="entry name" value="Glucocorticoid receptor-like (DNA-binding domain)"/>
    <property type="match status" value="1"/>
</dbReference>
<feature type="domain" description="C2H2-type" evidence="6">
    <location>
        <begin position="407"/>
        <end position="435"/>
    </location>
</feature>
<keyword evidence="4" id="KW-0862">Zinc</keyword>
<evidence type="ECO:0000256" key="5">
    <source>
        <dbReference type="SAM" id="MobiDB-lite"/>
    </source>
</evidence>
<dbReference type="PANTHER" id="PTHR23234">
    <property type="entry name" value="ZNF44 PROTEIN"/>
    <property type="match status" value="1"/>
</dbReference>
<feature type="binding site" evidence="4">
    <location>
        <position position="11"/>
    </location>
    <ligand>
        <name>Zn(2+)</name>
        <dbReference type="ChEBI" id="CHEBI:29105"/>
    </ligand>
</feature>
<organism evidence="8 9">
    <name type="scientific">Chilo suppressalis</name>
    <name type="common">Asiatic rice borer moth</name>
    <dbReference type="NCBI Taxonomy" id="168631"/>
    <lineage>
        <taxon>Eukaryota</taxon>
        <taxon>Metazoa</taxon>
        <taxon>Ecdysozoa</taxon>
        <taxon>Arthropoda</taxon>
        <taxon>Hexapoda</taxon>
        <taxon>Insecta</taxon>
        <taxon>Pterygota</taxon>
        <taxon>Neoptera</taxon>
        <taxon>Endopterygota</taxon>
        <taxon>Lepidoptera</taxon>
        <taxon>Glossata</taxon>
        <taxon>Ditrysia</taxon>
        <taxon>Pyraloidea</taxon>
        <taxon>Crambidae</taxon>
        <taxon>Crambinae</taxon>
        <taxon>Chilo</taxon>
    </lineage>
</organism>
<keyword evidence="9" id="KW-1185">Reference proteome</keyword>
<feature type="domain" description="C2H2-type" evidence="6">
    <location>
        <begin position="683"/>
        <end position="710"/>
    </location>
</feature>
<dbReference type="Gene3D" id="3.40.1800.20">
    <property type="match status" value="1"/>
</dbReference>
<feature type="domain" description="C2H2-type" evidence="6">
    <location>
        <begin position="711"/>
        <end position="732"/>
    </location>
</feature>
<dbReference type="InterPro" id="IPR050758">
    <property type="entry name" value="Znf_C2H2-type"/>
</dbReference>
<reference evidence="8" key="1">
    <citation type="submission" date="2021-12" db="EMBL/GenBank/DDBJ databases">
        <authorList>
            <person name="King R."/>
        </authorList>
    </citation>
    <scope>NUCLEOTIDE SEQUENCE</scope>
</reference>